<dbReference type="EMBL" id="LAZR01004828">
    <property type="protein sequence ID" value="KKN05222.1"/>
    <property type="molecule type" value="Genomic_DNA"/>
</dbReference>
<protein>
    <submittedName>
        <fullName evidence="1">Uncharacterized protein</fullName>
    </submittedName>
</protein>
<feature type="non-terminal residue" evidence="1">
    <location>
        <position position="1"/>
    </location>
</feature>
<organism evidence="1">
    <name type="scientific">marine sediment metagenome</name>
    <dbReference type="NCBI Taxonomy" id="412755"/>
    <lineage>
        <taxon>unclassified sequences</taxon>
        <taxon>metagenomes</taxon>
        <taxon>ecological metagenomes</taxon>
    </lineage>
</organism>
<gene>
    <name evidence="1" type="ORF">LCGC14_1089570</name>
</gene>
<comment type="caution">
    <text evidence="1">The sequence shown here is derived from an EMBL/GenBank/DDBJ whole genome shotgun (WGS) entry which is preliminary data.</text>
</comment>
<proteinExistence type="predicted"/>
<reference evidence="1" key="1">
    <citation type="journal article" date="2015" name="Nature">
        <title>Complex archaea that bridge the gap between prokaryotes and eukaryotes.</title>
        <authorList>
            <person name="Spang A."/>
            <person name="Saw J.H."/>
            <person name="Jorgensen S.L."/>
            <person name="Zaremba-Niedzwiedzka K."/>
            <person name="Martijn J."/>
            <person name="Lind A.E."/>
            <person name="van Eijk R."/>
            <person name="Schleper C."/>
            <person name="Guy L."/>
            <person name="Ettema T.J."/>
        </authorList>
    </citation>
    <scope>NUCLEOTIDE SEQUENCE</scope>
</reference>
<accession>A0A0F9N0G6</accession>
<sequence>NPINQVDIKTFERKHASHTIMTVDLAEVKGIYTPFSINGKANSSEESS</sequence>
<evidence type="ECO:0000313" key="1">
    <source>
        <dbReference type="EMBL" id="KKN05222.1"/>
    </source>
</evidence>
<name>A0A0F9N0G6_9ZZZZ</name>
<dbReference type="AlphaFoldDB" id="A0A0F9N0G6"/>